<dbReference type="InterPro" id="IPR043144">
    <property type="entry name" value="Mal/L-sulf/L-lact_DH-like_ah"/>
</dbReference>
<dbReference type="SUPFAM" id="SSF89733">
    <property type="entry name" value="L-sulfolactate dehydrogenase-like"/>
    <property type="match status" value="1"/>
</dbReference>
<dbReference type="AlphaFoldDB" id="A0A537KDE5"/>
<dbReference type="Proteomes" id="UP000318509">
    <property type="component" value="Unassembled WGS sequence"/>
</dbReference>
<dbReference type="PANTHER" id="PTHR11091">
    <property type="entry name" value="OXIDOREDUCTASE-RELATED"/>
    <property type="match status" value="1"/>
</dbReference>
<dbReference type="GO" id="GO:0016491">
    <property type="term" value="F:oxidoreductase activity"/>
    <property type="evidence" value="ECO:0007669"/>
    <property type="project" value="UniProtKB-KW"/>
</dbReference>
<comment type="caution">
    <text evidence="3">The sequence shown here is derived from an EMBL/GenBank/DDBJ whole genome shotgun (WGS) entry which is preliminary data.</text>
</comment>
<keyword evidence="2" id="KW-0560">Oxidoreductase</keyword>
<protein>
    <submittedName>
        <fullName evidence="3">Ldh family oxidoreductase</fullName>
    </submittedName>
</protein>
<accession>A0A537KDE5</accession>
<dbReference type="Gene3D" id="3.30.1370.60">
    <property type="entry name" value="Hypothetical oxidoreductase yiak, domain 2"/>
    <property type="match status" value="1"/>
</dbReference>
<dbReference type="InterPro" id="IPR003767">
    <property type="entry name" value="Malate/L-lactate_DH-like"/>
</dbReference>
<dbReference type="InterPro" id="IPR036111">
    <property type="entry name" value="Mal/L-sulfo/L-lacto_DH-like_sf"/>
</dbReference>
<dbReference type="Gene3D" id="1.10.1530.10">
    <property type="match status" value="1"/>
</dbReference>
<evidence type="ECO:0000313" key="3">
    <source>
        <dbReference type="EMBL" id="TMI93765.1"/>
    </source>
</evidence>
<proteinExistence type="inferred from homology"/>
<dbReference type="InterPro" id="IPR043143">
    <property type="entry name" value="Mal/L-sulf/L-lact_DH-like_NADP"/>
</dbReference>
<reference evidence="3 4" key="1">
    <citation type="journal article" date="2019" name="Nat. Microbiol.">
        <title>Mediterranean grassland soil C-N compound turnover is dependent on rainfall and depth, and is mediated by genomically divergent microorganisms.</title>
        <authorList>
            <person name="Diamond S."/>
            <person name="Andeer P.F."/>
            <person name="Li Z."/>
            <person name="Crits-Christoph A."/>
            <person name="Burstein D."/>
            <person name="Anantharaman K."/>
            <person name="Lane K.R."/>
            <person name="Thomas B.C."/>
            <person name="Pan C."/>
            <person name="Northen T.R."/>
            <person name="Banfield J.F."/>
        </authorList>
    </citation>
    <scope>NUCLEOTIDE SEQUENCE [LARGE SCALE GENOMIC DNA]</scope>
    <source>
        <strain evidence="3">NP_3</strain>
    </source>
</reference>
<evidence type="ECO:0000313" key="4">
    <source>
        <dbReference type="Proteomes" id="UP000318509"/>
    </source>
</evidence>
<dbReference type="Pfam" id="PF02615">
    <property type="entry name" value="Ldh_2"/>
    <property type="match status" value="1"/>
</dbReference>
<evidence type="ECO:0000256" key="1">
    <source>
        <dbReference type="ARBA" id="ARBA00006056"/>
    </source>
</evidence>
<dbReference type="EMBL" id="VBAK01000016">
    <property type="protein sequence ID" value="TMI93765.1"/>
    <property type="molecule type" value="Genomic_DNA"/>
</dbReference>
<dbReference type="PANTHER" id="PTHR11091:SF0">
    <property type="entry name" value="MALATE DEHYDROGENASE"/>
    <property type="match status" value="1"/>
</dbReference>
<sequence>MDTVRFRAEPLQALGARILEAAGAPAETAQIVASALVEANLRGHDSHGVLRIPQYVDRVHTGQIRPAAQPRIQAERGATALVSGEWGFGQPAGVAATDEAVRRAREYGVAAVGVVRCNHLGRVGAYVERAAAEDCAAMVWVGGLGHRPAVPHGGSRAALGTNPISAGFPVEGEHPVVLDYATTAIAVGKIMVARDAGTPLPSGAMLDRDGRPSTDPAEFFNEGGLLPFGGHKGYALSVMAELFGQALTGADRHEGAGTADAVFRRSGALVFAIHAGAFRPAAEAKAVARGLVTRLRAVPPAHGVECVLTPGEPEARTRRQRASLGIEIAERTWRAILTAAESVGLASTDLPAPGA</sequence>
<organism evidence="3 4">
    <name type="scientific">Candidatus Segetimicrobium genomatis</name>
    <dbReference type="NCBI Taxonomy" id="2569760"/>
    <lineage>
        <taxon>Bacteria</taxon>
        <taxon>Bacillati</taxon>
        <taxon>Candidatus Sysuimicrobiota</taxon>
        <taxon>Candidatus Sysuimicrobiia</taxon>
        <taxon>Candidatus Sysuimicrobiales</taxon>
        <taxon>Candidatus Segetimicrobiaceae</taxon>
        <taxon>Candidatus Segetimicrobium</taxon>
    </lineage>
</organism>
<comment type="similarity">
    <text evidence="1">Belongs to the LDH2/MDH2 oxidoreductase family.</text>
</comment>
<name>A0A537KDE5_9BACT</name>
<gene>
    <name evidence="3" type="ORF">E6H00_00740</name>
</gene>
<evidence type="ECO:0000256" key="2">
    <source>
        <dbReference type="ARBA" id="ARBA00023002"/>
    </source>
</evidence>